<keyword evidence="1" id="KW-1133">Transmembrane helix</keyword>
<protein>
    <submittedName>
        <fullName evidence="3">Dynamin family protein</fullName>
    </submittedName>
</protein>
<keyword evidence="4" id="KW-1185">Reference proteome</keyword>
<evidence type="ECO:0000313" key="4">
    <source>
        <dbReference type="Proteomes" id="UP000198688"/>
    </source>
</evidence>
<gene>
    <name evidence="3" type="ORF">SAMN04489716_2068</name>
</gene>
<evidence type="ECO:0000256" key="1">
    <source>
        <dbReference type="SAM" id="Phobius"/>
    </source>
</evidence>
<reference evidence="3 4" key="1">
    <citation type="submission" date="2016-10" db="EMBL/GenBank/DDBJ databases">
        <authorList>
            <person name="de Groot N.N."/>
        </authorList>
    </citation>
    <scope>NUCLEOTIDE SEQUENCE [LARGE SCALE GENOMIC DNA]</scope>
    <source>
        <strain evidence="3 4">DSM 43941</strain>
    </source>
</reference>
<dbReference type="EMBL" id="LT629758">
    <property type="protein sequence ID" value="SDS95144.1"/>
    <property type="molecule type" value="Genomic_DNA"/>
</dbReference>
<dbReference type="PANTHER" id="PTHR43681">
    <property type="entry name" value="TRANSMEMBRANE GTPASE FZO"/>
    <property type="match status" value="1"/>
</dbReference>
<dbReference type="SUPFAM" id="SSF52540">
    <property type="entry name" value="P-loop containing nucleoside triphosphate hydrolases"/>
    <property type="match status" value="1"/>
</dbReference>
<proteinExistence type="predicted"/>
<name>A0A1H1WDP7_9ACTN</name>
<accession>A0A1H1WDP7</accession>
<evidence type="ECO:0000259" key="2">
    <source>
        <dbReference type="Pfam" id="PF00350"/>
    </source>
</evidence>
<dbReference type="RefSeq" id="WP_092543732.1">
    <property type="nucleotide sequence ID" value="NZ_BOMJ01000044.1"/>
</dbReference>
<dbReference type="InterPro" id="IPR051943">
    <property type="entry name" value="TRAFAC_Dynamin-like_GTPase"/>
</dbReference>
<dbReference type="STRING" id="113562.SAMN04489716_2068"/>
<dbReference type="Proteomes" id="UP000198688">
    <property type="component" value="Chromosome I"/>
</dbReference>
<dbReference type="Pfam" id="PF00350">
    <property type="entry name" value="Dynamin_N"/>
    <property type="match status" value="1"/>
</dbReference>
<feature type="transmembrane region" description="Helical" evidence="1">
    <location>
        <begin position="457"/>
        <end position="476"/>
    </location>
</feature>
<evidence type="ECO:0000313" key="3">
    <source>
        <dbReference type="EMBL" id="SDS95144.1"/>
    </source>
</evidence>
<dbReference type="AlphaFoldDB" id="A0A1H1WDP7"/>
<dbReference type="PANTHER" id="PTHR43681:SF1">
    <property type="entry name" value="SARCALUMENIN"/>
    <property type="match status" value="1"/>
</dbReference>
<dbReference type="InterPro" id="IPR045063">
    <property type="entry name" value="Dynamin_N"/>
</dbReference>
<feature type="domain" description="Dynamin N-terminal" evidence="2">
    <location>
        <begin position="43"/>
        <end position="182"/>
    </location>
</feature>
<dbReference type="Gene3D" id="3.40.50.300">
    <property type="entry name" value="P-loop containing nucleotide triphosphate hydrolases"/>
    <property type="match status" value="1"/>
</dbReference>
<dbReference type="OrthoDB" id="4746525at2"/>
<dbReference type="InterPro" id="IPR027417">
    <property type="entry name" value="P-loop_NTPase"/>
</dbReference>
<organism evidence="3 4">
    <name type="scientific">Actinoplanes derwentensis</name>
    <dbReference type="NCBI Taxonomy" id="113562"/>
    <lineage>
        <taxon>Bacteria</taxon>
        <taxon>Bacillati</taxon>
        <taxon>Actinomycetota</taxon>
        <taxon>Actinomycetes</taxon>
        <taxon>Micromonosporales</taxon>
        <taxon>Micromonosporaceae</taxon>
        <taxon>Actinoplanes</taxon>
    </lineage>
</organism>
<sequence>MQDLTALLDDAVRDTVSYLRTADPDAAADLVELRRAHLTRPGVVVVGETKRGKSSLINALLGVPGLSPVDAAVTTAAYLSFVPGSVFSARAWLPGGAEIEIDSLDEWARGKQRTRKIEVTHPAPLLQYLTLLDTPGAGGLDPVHATIALDAVRRATALLFVADASAPLSQPELDFLAAATERVDAVVFALTKIDAYPQWRTIAEDNRSLLQAHAPRFAAAPWFPVSARLAEIALTADPATRDTLAAESKVPDLQHALVELAGRGHQLRLANVLRAAHRDLTRLRDAGDQRVKASAADPAAQAATRAERAALAARKRTESRQWTLRLNTEIQHARVAVVGHLRTRITEVQHDYARRIDTAGSEALSALPDELDTQLQAVAAQMSATLEDTYRDVAEKVLADTFDPALVSATLRHTMTAGPPRDGAGDNVLIALSAGGIALIAGRGAMIGLSAVAGAGFLIPFAGLGLGLAAGGYVIYRRRVHTDRRHAHTWLRDVLGEARAALTDEISGRFTDLQYSLAVALDDAIERRLRELDALIAEIDAAAAEDAAGRAKRRAAATTDRDAAAARLRQADEALLRARSLTPAPIDEGLR</sequence>
<keyword evidence="1" id="KW-0472">Membrane</keyword>
<keyword evidence="1" id="KW-0812">Transmembrane</keyword>